<dbReference type="PANTHER" id="PTHR27008:SF585">
    <property type="entry name" value="PROTEIN KINASE DOMAIN-CONTAINING PROTEIN"/>
    <property type="match status" value="1"/>
</dbReference>
<evidence type="ECO:0000313" key="7">
    <source>
        <dbReference type="EMBL" id="CAK9163428.1"/>
    </source>
</evidence>
<name>A0ABC8T1X6_9AQUA</name>
<dbReference type="AlphaFoldDB" id="A0ABC8T1X6"/>
<dbReference type="GO" id="GO:0006952">
    <property type="term" value="P:defense response"/>
    <property type="evidence" value="ECO:0007669"/>
    <property type="project" value="UniProtKB-ARBA"/>
</dbReference>
<proteinExistence type="predicted"/>
<dbReference type="Pfam" id="PF00560">
    <property type="entry name" value="LRR_1"/>
    <property type="match status" value="2"/>
</dbReference>
<evidence type="ECO:0000256" key="5">
    <source>
        <dbReference type="ARBA" id="ARBA00022989"/>
    </source>
</evidence>
<dbReference type="Proteomes" id="UP001642360">
    <property type="component" value="Unassembled WGS sequence"/>
</dbReference>
<comment type="caution">
    <text evidence="7">The sequence shown here is derived from an EMBL/GenBank/DDBJ whole genome shotgun (WGS) entry which is preliminary data.</text>
</comment>
<dbReference type="InterPro" id="IPR051809">
    <property type="entry name" value="Plant_receptor-like_S/T_kinase"/>
</dbReference>
<evidence type="ECO:0000256" key="1">
    <source>
        <dbReference type="ARBA" id="ARBA00004370"/>
    </source>
</evidence>
<dbReference type="InterPro" id="IPR001611">
    <property type="entry name" value="Leu-rich_rpt"/>
</dbReference>
<dbReference type="GO" id="GO:0016020">
    <property type="term" value="C:membrane"/>
    <property type="evidence" value="ECO:0007669"/>
    <property type="project" value="UniProtKB-SubCell"/>
</dbReference>
<sequence length="220" mass="24023">MVSELPDGIGNLNLERFVIHENSFTNLIPTKIVNSSTLKWLALSNNEFFGYLPFSMGLWLPNLEGLVLHHNKLARIIPSSISNASKVTILGLNGNSLTRVIPNLGNLKLLSYLLGENNLAKESSTPELRFFCSLTNCKYLMLLELSLNLLNGILPVSLGNLSTSLVFLGAFGCKLKGDIPSGIGNLSNLERLCLDSNELTGFIPRGLGRLMSHTVISRAQ</sequence>
<dbReference type="PANTHER" id="PTHR27008">
    <property type="entry name" value="OS04G0122200 PROTEIN"/>
    <property type="match status" value="1"/>
</dbReference>
<evidence type="ECO:0000256" key="3">
    <source>
        <dbReference type="ARBA" id="ARBA00022692"/>
    </source>
</evidence>
<protein>
    <submittedName>
        <fullName evidence="7">Uncharacterized protein</fullName>
    </submittedName>
</protein>
<dbReference type="GO" id="GO:0051707">
    <property type="term" value="P:response to other organism"/>
    <property type="evidence" value="ECO:0007669"/>
    <property type="project" value="UniProtKB-ARBA"/>
</dbReference>
<dbReference type="SMART" id="SM00369">
    <property type="entry name" value="LRR_TYP"/>
    <property type="match status" value="2"/>
</dbReference>
<dbReference type="EMBL" id="CAUOFW020004025">
    <property type="protein sequence ID" value="CAK9163428.1"/>
    <property type="molecule type" value="Genomic_DNA"/>
</dbReference>
<keyword evidence="6" id="KW-0472">Membrane</keyword>
<keyword evidence="2" id="KW-0433">Leucine-rich repeat</keyword>
<comment type="subcellular location">
    <subcellularLocation>
        <location evidence="1">Membrane</location>
    </subcellularLocation>
</comment>
<evidence type="ECO:0000256" key="4">
    <source>
        <dbReference type="ARBA" id="ARBA00022737"/>
    </source>
</evidence>
<dbReference type="InterPro" id="IPR003591">
    <property type="entry name" value="Leu-rich_rpt_typical-subtyp"/>
</dbReference>
<keyword evidence="3" id="KW-0812">Transmembrane</keyword>
<evidence type="ECO:0000313" key="8">
    <source>
        <dbReference type="Proteomes" id="UP001642360"/>
    </source>
</evidence>
<organism evidence="7 8">
    <name type="scientific">Ilex paraguariensis</name>
    <name type="common">yerba mate</name>
    <dbReference type="NCBI Taxonomy" id="185542"/>
    <lineage>
        <taxon>Eukaryota</taxon>
        <taxon>Viridiplantae</taxon>
        <taxon>Streptophyta</taxon>
        <taxon>Embryophyta</taxon>
        <taxon>Tracheophyta</taxon>
        <taxon>Spermatophyta</taxon>
        <taxon>Magnoliopsida</taxon>
        <taxon>eudicotyledons</taxon>
        <taxon>Gunneridae</taxon>
        <taxon>Pentapetalae</taxon>
        <taxon>asterids</taxon>
        <taxon>campanulids</taxon>
        <taxon>Aquifoliales</taxon>
        <taxon>Aquifoliaceae</taxon>
        <taxon>Ilex</taxon>
    </lineage>
</organism>
<keyword evidence="8" id="KW-1185">Reference proteome</keyword>
<gene>
    <name evidence="7" type="ORF">ILEXP_LOCUS32475</name>
</gene>
<dbReference type="SUPFAM" id="SSF52058">
    <property type="entry name" value="L domain-like"/>
    <property type="match status" value="1"/>
</dbReference>
<keyword evidence="4" id="KW-0677">Repeat</keyword>
<dbReference type="InterPro" id="IPR032675">
    <property type="entry name" value="LRR_dom_sf"/>
</dbReference>
<evidence type="ECO:0000256" key="2">
    <source>
        <dbReference type="ARBA" id="ARBA00022614"/>
    </source>
</evidence>
<evidence type="ECO:0000256" key="6">
    <source>
        <dbReference type="ARBA" id="ARBA00023136"/>
    </source>
</evidence>
<reference evidence="7 8" key="1">
    <citation type="submission" date="2024-02" db="EMBL/GenBank/DDBJ databases">
        <authorList>
            <person name="Vignale AGUSTIN F."/>
            <person name="Sosa J E."/>
            <person name="Modenutti C."/>
        </authorList>
    </citation>
    <scope>NUCLEOTIDE SEQUENCE [LARGE SCALE GENOMIC DNA]</scope>
</reference>
<accession>A0ABC8T1X6</accession>
<keyword evidence="5" id="KW-1133">Transmembrane helix</keyword>
<dbReference type="Gene3D" id="3.80.10.10">
    <property type="entry name" value="Ribonuclease Inhibitor"/>
    <property type="match status" value="2"/>
</dbReference>